<accession>A0A7S2L3U7</accession>
<sequence>MSQITKRIHVSVNNADKNDYFITDISAATSRRNGRVAASESNRIRLLGMVVFFTIVIVFFTSDVDFTTWVPMKHTKKDIERKEYPIQMLQDVPTVAEIESTLQREHRRIHGDNIEDVARVRLHSLAHTYALTYKLIHELQKQQIHVTLTFGSHLGALRHHGVIPFEEKDVDLAVFSTNTSKIKRAIRATLSTQPHLNLTFSESYFGFQIPATKELQTYIDVWMFKNDASQTTCVGHQLPDKSCKKWYRDFHDKPPPIYRHDAWFPFRTELFGTERVPIPATNIPIESFHFDDGGPNFWNKTCGPDRRWWENGQKWLQVDMRERKCSHKYNAYPFVFKKANGIEQLRQGSVVIHEVDGVSLHT</sequence>
<evidence type="ECO:0000256" key="1">
    <source>
        <dbReference type="SAM" id="Phobius"/>
    </source>
</evidence>
<protein>
    <submittedName>
        <fullName evidence="2">Uncharacterized protein</fullName>
    </submittedName>
</protein>
<keyword evidence="1" id="KW-0812">Transmembrane</keyword>
<feature type="transmembrane region" description="Helical" evidence="1">
    <location>
        <begin position="44"/>
        <end position="62"/>
    </location>
</feature>
<organism evidence="2">
    <name type="scientific">Skeletonema marinoi</name>
    <dbReference type="NCBI Taxonomy" id="267567"/>
    <lineage>
        <taxon>Eukaryota</taxon>
        <taxon>Sar</taxon>
        <taxon>Stramenopiles</taxon>
        <taxon>Ochrophyta</taxon>
        <taxon>Bacillariophyta</taxon>
        <taxon>Coscinodiscophyceae</taxon>
        <taxon>Thalassiosirophycidae</taxon>
        <taxon>Thalassiosirales</taxon>
        <taxon>Skeletonemataceae</taxon>
        <taxon>Skeletonema</taxon>
        <taxon>Skeletonema marinoi-dohrnii complex</taxon>
    </lineage>
</organism>
<gene>
    <name evidence="2" type="ORF">SMAR0320_LOCUS8070</name>
</gene>
<keyword evidence="1" id="KW-1133">Transmembrane helix</keyword>
<proteinExistence type="predicted"/>
<dbReference type="AlphaFoldDB" id="A0A7S2L3U7"/>
<keyword evidence="1" id="KW-0472">Membrane</keyword>
<evidence type="ECO:0000313" key="2">
    <source>
        <dbReference type="EMBL" id="CAD9594130.1"/>
    </source>
</evidence>
<reference evidence="2" key="1">
    <citation type="submission" date="2021-01" db="EMBL/GenBank/DDBJ databases">
        <authorList>
            <person name="Corre E."/>
            <person name="Pelletier E."/>
            <person name="Niang G."/>
            <person name="Scheremetjew M."/>
            <person name="Finn R."/>
            <person name="Kale V."/>
            <person name="Holt S."/>
            <person name="Cochrane G."/>
            <person name="Meng A."/>
            <person name="Brown T."/>
            <person name="Cohen L."/>
        </authorList>
    </citation>
    <scope>NUCLEOTIDE SEQUENCE</scope>
    <source>
        <strain evidence="2">SM1012Den-03</strain>
    </source>
</reference>
<dbReference type="EMBL" id="HBGZ01011224">
    <property type="protein sequence ID" value="CAD9594130.1"/>
    <property type="molecule type" value="Transcribed_RNA"/>
</dbReference>
<name>A0A7S2L3U7_9STRA</name>